<feature type="region of interest" description="Disordered" evidence="1">
    <location>
        <begin position="374"/>
        <end position="408"/>
    </location>
</feature>
<feature type="compositionally biased region" description="Basic and acidic residues" evidence="1">
    <location>
        <begin position="235"/>
        <end position="251"/>
    </location>
</feature>
<keyword evidence="3" id="KW-1185">Reference proteome</keyword>
<feature type="compositionally biased region" description="Polar residues" evidence="1">
    <location>
        <begin position="280"/>
        <end position="296"/>
    </location>
</feature>
<sequence>MCSFDTTFLSFKQIPSPRLGYHPHQTSQPNPLIPLHPTPPLDTSTVMDIPPTQVDLVRALESIDHTDILAHHDTFHDHTIEHDDDDGNQGQLHQHLGIVELDHHGDVDDDMSQELAPPGTDLGDVPLESAELESWTREQLQAEIVKLRRLATKSLASHHSSGTDSNLVAAQNALENIDNAKGHSHPMIDPRLQTSLGRNQQQTTSELGVIPASASRRKGVKRKRTSAGAGSETQGKMERKRDVETGKRLEKERRTELGKVIRTKLRSAIGVGLDDPLPHPNTNPTTSFRSTLSEPQTQETSQALSLYVPDWTQMLDDTNLTWVTRFVQEIQMEAAAGQYPRVPQQDLLPDVIDTAARTAFTNMCKRYMTENDPKGVEKREKYTKKRRRWARKDLKQKRRSRAITDPAFTDLHLPPSALHIDYMSSEYSSAGEDEDESSDAGRSCTRNGGTDQDEQTTERAVRRRQKWEEVIRIKEEEEVSLDGNVNMGGKGGWAVGVSEKILEVRTPRWRSEQLNEIYRRLDAHANLQADTRANSSRLSINPSSSSHPTGILSSSSSITSTPVPRAGHVAPSHRRFTQEPGLMRKGKKPRDAGEAWMWASGTVGVWPSPLPLPLSLTEVGSDLGGHLPDQDVDNGRDGTMDGAQEELDSVVWEHRIGVEMGEAERLGLVNALEGL</sequence>
<dbReference type="Proteomes" id="UP001388673">
    <property type="component" value="Unassembled WGS sequence"/>
</dbReference>
<gene>
    <name evidence="2" type="ORF">IAR55_001370</name>
</gene>
<feature type="region of interest" description="Disordered" evidence="1">
    <location>
        <begin position="532"/>
        <end position="590"/>
    </location>
</feature>
<evidence type="ECO:0000313" key="2">
    <source>
        <dbReference type="EMBL" id="KAK8864124.1"/>
    </source>
</evidence>
<evidence type="ECO:0000313" key="3">
    <source>
        <dbReference type="Proteomes" id="UP001388673"/>
    </source>
</evidence>
<dbReference type="AlphaFoldDB" id="A0AAW0Z1Z2"/>
<proteinExistence type="predicted"/>
<comment type="caution">
    <text evidence="2">The sequence shown here is derived from an EMBL/GenBank/DDBJ whole genome shotgun (WGS) entry which is preliminary data.</text>
</comment>
<feature type="region of interest" description="Disordered" evidence="1">
    <location>
        <begin position="426"/>
        <end position="463"/>
    </location>
</feature>
<feature type="compositionally biased region" description="Polar residues" evidence="1">
    <location>
        <begin position="196"/>
        <end position="206"/>
    </location>
</feature>
<evidence type="ECO:0008006" key="4">
    <source>
        <dbReference type="Google" id="ProtNLM"/>
    </source>
</evidence>
<dbReference type="KEGG" id="kne:92178629"/>
<dbReference type="EMBL" id="JBCAWK010000003">
    <property type="protein sequence ID" value="KAK8864124.1"/>
    <property type="molecule type" value="Genomic_DNA"/>
</dbReference>
<feature type="region of interest" description="Disordered" evidence="1">
    <location>
        <begin position="196"/>
        <end position="251"/>
    </location>
</feature>
<evidence type="ECO:0000256" key="1">
    <source>
        <dbReference type="SAM" id="MobiDB-lite"/>
    </source>
</evidence>
<reference evidence="2 3" key="1">
    <citation type="journal article" date="2024" name="bioRxiv">
        <title>Comparative genomics of Cryptococcus and Kwoniella reveals pathogenesis evolution and contrasting karyotype dynamics via intercentromeric recombination or chromosome fusion.</title>
        <authorList>
            <person name="Coelho M.A."/>
            <person name="David-Palma M."/>
            <person name="Shea T."/>
            <person name="Bowers K."/>
            <person name="McGinley-Smith S."/>
            <person name="Mohammad A.W."/>
            <person name="Gnirke A."/>
            <person name="Yurkov A.M."/>
            <person name="Nowrousian M."/>
            <person name="Sun S."/>
            <person name="Cuomo C.A."/>
            <person name="Heitman J."/>
        </authorList>
    </citation>
    <scope>NUCLEOTIDE SEQUENCE [LARGE SCALE GENOMIC DNA]</scope>
    <source>
        <strain evidence="2 3">CBS 13917</strain>
    </source>
</reference>
<feature type="compositionally biased region" description="Basic residues" evidence="1">
    <location>
        <begin position="381"/>
        <end position="401"/>
    </location>
</feature>
<protein>
    <recommendedName>
        <fullName evidence="4">Rrn9 domain-containing protein</fullName>
    </recommendedName>
</protein>
<name>A0AAW0Z1Z2_9TREE</name>
<feature type="region of interest" description="Disordered" evidence="1">
    <location>
        <begin position="271"/>
        <end position="296"/>
    </location>
</feature>
<feature type="compositionally biased region" description="Basic residues" evidence="1">
    <location>
        <begin position="215"/>
        <end position="225"/>
    </location>
</feature>
<feature type="compositionally biased region" description="Low complexity" evidence="1">
    <location>
        <begin position="535"/>
        <end position="562"/>
    </location>
</feature>
<dbReference type="GeneID" id="92178629"/>
<dbReference type="RefSeq" id="XP_066804420.1">
    <property type="nucleotide sequence ID" value="XM_066944497.1"/>
</dbReference>
<organism evidence="2 3">
    <name type="scientific">Kwoniella newhampshirensis</name>
    <dbReference type="NCBI Taxonomy" id="1651941"/>
    <lineage>
        <taxon>Eukaryota</taxon>
        <taxon>Fungi</taxon>
        <taxon>Dikarya</taxon>
        <taxon>Basidiomycota</taxon>
        <taxon>Agaricomycotina</taxon>
        <taxon>Tremellomycetes</taxon>
        <taxon>Tremellales</taxon>
        <taxon>Cryptococcaceae</taxon>
        <taxon>Kwoniella</taxon>
    </lineage>
</organism>
<accession>A0AAW0Z1Z2</accession>